<dbReference type="GO" id="GO:0008830">
    <property type="term" value="F:dTDP-4-dehydrorhamnose 3,5-epimerase activity"/>
    <property type="evidence" value="ECO:0007669"/>
    <property type="project" value="InterPro"/>
</dbReference>
<keyword evidence="5" id="KW-0560">Oxidoreductase</keyword>
<comment type="caution">
    <text evidence="7">The sequence shown here is derived from an EMBL/GenBank/DDBJ whole genome shotgun (WGS) entry which is preliminary data.</text>
</comment>
<dbReference type="GO" id="GO:0019305">
    <property type="term" value="P:dTDP-rhamnose biosynthetic process"/>
    <property type="evidence" value="ECO:0007669"/>
    <property type="project" value="UniProtKB-UniPathway"/>
</dbReference>
<reference evidence="7 8" key="1">
    <citation type="submission" date="2018-06" db="EMBL/GenBank/DDBJ databases">
        <authorList>
            <consortium name="Pathogen Informatics"/>
            <person name="Doyle S."/>
        </authorList>
    </citation>
    <scope>NUCLEOTIDE SEQUENCE [LARGE SCALE GENOMIC DNA]</scope>
    <source>
        <strain evidence="7 8">NCTC10254</strain>
    </source>
</reference>
<evidence type="ECO:0000313" key="7">
    <source>
        <dbReference type="EMBL" id="SPW24247.1"/>
    </source>
</evidence>
<dbReference type="GO" id="GO:0008831">
    <property type="term" value="F:dTDP-4-dehydrorhamnose reductase activity"/>
    <property type="evidence" value="ECO:0007669"/>
    <property type="project" value="UniProtKB-EC"/>
</dbReference>
<evidence type="ECO:0000256" key="4">
    <source>
        <dbReference type="PIRSR" id="PIRSR600888-3"/>
    </source>
</evidence>
<evidence type="ECO:0000256" key="3">
    <source>
        <dbReference type="PIRSR" id="PIRSR600888-1"/>
    </source>
</evidence>
<dbReference type="Gene3D" id="3.40.50.720">
    <property type="entry name" value="NAD(P)-binding Rossmann-like Domain"/>
    <property type="match status" value="1"/>
</dbReference>
<proteinExistence type="inferred from homology"/>
<accession>A0A6H9XHN1</accession>
<dbReference type="SUPFAM" id="SSF51735">
    <property type="entry name" value="NAD(P)-binding Rossmann-fold domains"/>
    <property type="match status" value="1"/>
</dbReference>
<gene>
    <name evidence="7" type="primary">rfbC</name>
    <name evidence="7" type="ORF">NCTC10254_00617</name>
</gene>
<evidence type="ECO:0000313" key="8">
    <source>
        <dbReference type="Proteomes" id="UP000249886"/>
    </source>
</evidence>
<dbReference type="Gene3D" id="2.60.120.10">
    <property type="entry name" value="Jelly Rolls"/>
    <property type="match status" value="1"/>
</dbReference>
<dbReference type="InterPro" id="IPR005913">
    <property type="entry name" value="dTDP_dehydrorham_reduct"/>
</dbReference>
<evidence type="ECO:0000256" key="1">
    <source>
        <dbReference type="ARBA" id="ARBA00010154"/>
    </source>
</evidence>
<dbReference type="UniPathway" id="UPA00124"/>
<dbReference type="InterPro" id="IPR011051">
    <property type="entry name" value="RmlC_Cupin_sf"/>
</dbReference>
<protein>
    <recommendedName>
        <fullName evidence="5">dTDP-4-dehydrorhamnose reductase</fullName>
        <ecNumber evidence="5">1.1.1.133</ecNumber>
    </recommendedName>
</protein>
<dbReference type="GO" id="GO:0005829">
    <property type="term" value="C:cytosol"/>
    <property type="evidence" value="ECO:0007669"/>
    <property type="project" value="TreeGrafter"/>
</dbReference>
<comment type="function">
    <text evidence="5">Catalyzes the reduction of dTDP-6-deoxy-L-lyxo-4-hexulose to yield dTDP-L-rhamnose.</text>
</comment>
<sequence length="505" mass="54682">MKSPTPFSATSTPIAGLYVLHLDVRPDNRGWFKENWQREKIAAIPELSQACREFRPVQNNISFNAQPGVTRGLHAEPWNKFVTIAQGEVFGVWCDLRADSPTFGKVFSTRITTEQAVFVPRGVANGFQALEPSIYTYLVDAHWSPQAHYSHVNLADPALGICWPIPLDKAEISAADRTHPLLADATAVPPGKILITGADGQVGRALATQFPDATLCNHSDFDLTADYQALEDAVNWDEYAVIINAAAYTAVDHAEMDRARCWAVNAAGPAKLARLATNHDLTVVHFSTDYVFSGDAPGDQDETTPIAPSNFYGASKAAGDAVIALTTKHYIVRTSWVVGDGKNFVTTMVRLAQSGAHPAVVNDQVGRLTFSTDIAQATAHLLAGEHPYGVYGFSNSGQPQSWAQIARRVFEIVQVDPNHVMECSTEEYTARVSTQASTASPTPTAPATAAVPTPVLAVRPKNSCLSLAKIEATGFIPPLWEARLEEYVRNLVAPDPSSFNSEEAE</sequence>
<dbReference type="CDD" id="cd05254">
    <property type="entry name" value="dTDP_HR_like_SDR_e"/>
    <property type="match status" value="1"/>
</dbReference>
<dbReference type="Proteomes" id="UP000249886">
    <property type="component" value="Unassembled WGS sequence"/>
</dbReference>
<comment type="pathway">
    <text evidence="5">Carbohydrate biosynthesis; dTDP-L-rhamnose biosynthesis.</text>
</comment>
<dbReference type="PANTHER" id="PTHR10491:SF4">
    <property type="entry name" value="METHIONINE ADENOSYLTRANSFERASE 2 SUBUNIT BETA"/>
    <property type="match status" value="1"/>
</dbReference>
<dbReference type="Pfam" id="PF04321">
    <property type="entry name" value="RmlD_sub_bind"/>
    <property type="match status" value="1"/>
</dbReference>
<dbReference type="PANTHER" id="PTHR10491">
    <property type="entry name" value="DTDP-4-DEHYDRORHAMNOSE REDUCTASE"/>
    <property type="match status" value="1"/>
</dbReference>
<dbReference type="InterPro" id="IPR014710">
    <property type="entry name" value="RmlC-like_jellyroll"/>
</dbReference>
<dbReference type="EMBL" id="UARK01000001">
    <property type="protein sequence ID" value="SPW24247.1"/>
    <property type="molecule type" value="Genomic_DNA"/>
</dbReference>
<keyword evidence="7" id="KW-0413">Isomerase</keyword>
<feature type="active site" description="Proton acceptor" evidence="3">
    <location>
        <position position="74"/>
    </location>
</feature>
<feature type="active site" description="Proton donor" evidence="3">
    <location>
        <position position="137"/>
    </location>
</feature>
<evidence type="ECO:0000256" key="2">
    <source>
        <dbReference type="ARBA" id="ARBA00010944"/>
    </source>
</evidence>
<evidence type="ECO:0000259" key="6">
    <source>
        <dbReference type="Pfam" id="PF04321"/>
    </source>
</evidence>
<comment type="similarity">
    <text evidence="2 5">Belongs to the dTDP-4-dehydrorhamnose reductase family.</text>
</comment>
<dbReference type="GeneID" id="84572960"/>
<dbReference type="InterPro" id="IPR029903">
    <property type="entry name" value="RmlD-like-bd"/>
</dbReference>
<feature type="site" description="Participates in a stacking interaction with the thymidine ring of dTDP-4-oxo-6-deoxyglucose" evidence="4">
    <location>
        <position position="143"/>
    </location>
</feature>
<name>A0A6H9XHN1_9CORY</name>
<organism evidence="7 8">
    <name type="scientific">Corynebacterium matruchotii</name>
    <dbReference type="NCBI Taxonomy" id="43768"/>
    <lineage>
        <taxon>Bacteria</taxon>
        <taxon>Bacillati</taxon>
        <taxon>Actinomycetota</taxon>
        <taxon>Actinomycetes</taxon>
        <taxon>Mycobacteriales</taxon>
        <taxon>Corynebacteriaceae</taxon>
        <taxon>Corynebacterium</taxon>
    </lineage>
</organism>
<dbReference type="Gene3D" id="3.90.25.10">
    <property type="entry name" value="UDP-galactose 4-epimerase, domain 1"/>
    <property type="match status" value="1"/>
</dbReference>
<dbReference type="EC" id="1.1.1.133" evidence="5"/>
<dbReference type="InterPro" id="IPR000888">
    <property type="entry name" value="RmlC-like"/>
</dbReference>
<dbReference type="InterPro" id="IPR036291">
    <property type="entry name" value="NAD(P)-bd_dom_sf"/>
</dbReference>
<feature type="domain" description="RmlD-like substrate binding" evidence="6">
    <location>
        <begin position="192"/>
        <end position="491"/>
    </location>
</feature>
<evidence type="ECO:0000256" key="5">
    <source>
        <dbReference type="RuleBase" id="RU364082"/>
    </source>
</evidence>
<comment type="similarity">
    <text evidence="1">Belongs to the dTDP-4-dehydrorhamnose 3,5-epimerase family.</text>
</comment>
<dbReference type="RefSeq" id="WP_040431276.1">
    <property type="nucleotide sequence ID" value="NZ_CP050134.2"/>
</dbReference>
<keyword evidence="5" id="KW-0521">NADP</keyword>
<dbReference type="SUPFAM" id="SSF51182">
    <property type="entry name" value="RmlC-like cupins"/>
    <property type="match status" value="1"/>
</dbReference>
<dbReference type="Pfam" id="PF00908">
    <property type="entry name" value="dTDP_sugar_isom"/>
    <property type="match status" value="1"/>
</dbReference>
<dbReference type="AlphaFoldDB" id="A0A6H9XHN1"/>